<evidence type="ECO:0000313" key="1">
    <source>
        <dbReference type="EMBL" id="UYM05402.1"/>
    </source>
</evidence>
<evidence type="ECO:0008006" key="3">
    <source>
        <dbReference type="Google" id="ProtNLM"/>
    </source>
</evidence>
<organism evidence="1 2">
    <name type="scientific">Solicola gregarius</name>
    <dbReference type="NCBI Taxonomy" id="2908642"/>
    <lineage>
        <taxon>Bacteria</taxon>
        <taxon>Bacillati</taxon>
        <taxon>Actinomycetota</taxon>
        <taxon>Actinomycetes</taxon>
        <taxon>Propionibacteriales</taxon>
        <taxon>Nocardioidaceae</taxon>
        <taxon>Solicola</taxon>
    </lineage>
</organism>
<dbReference type="AlphaFoldDB" id="A0AA46TIE4"/>
<reference evidence="1" key="1">
    <citation type="submission" date="2022-01" db="EMBL/GenBank/DDBJ databases">
        <title>Nocardioidaceae gen. sp. A5X3R13.</title>
        <authorList>
            <person name="Lopez Marin M.A."/>
            <person name="Uhlik O."/>
        </authorList>
    </citation>
    <scope>NUCLEOTIDE SEQUENCE</scope>
    <source>
        <strain evidence="1">A5X3R13</strain>
    </source>
</reference>
<keyword evidence="2" id="KW-1185">Reference proteome</keyword>
<name>A0AA46TIE4_9ACTN</name>
<accession>A0AA46TIE4</accession>
<evidence type="ECO:0000313" key="2">
    <source>
        <dbReference type="Proteomes" id="UP001164390"/>
    </source>
</evidence>
<dbReference type="KEGG" id="sgrg:L0C25_23310"/>
<proteinExistence type="predicted"/>
<dbReference type="Proteomes" id="UP001164390">
    <property type="component" value="Chromosome"/>
</dbReference>
<dbReference type="EMBL" id="CP094970">
    <property type="protein sequence ID" value="UYM05402.1"/>
    <property type="molecule type" value="Genomic_DNA"/>
</dbReference>
<gene>
    <name evidence="1" type="ORF">L0C25_23310</name>
</gene>
<dbReference type="RefSeq" id="WP_271634237.1">
    <property type="nucleotide sequence ID" value="NZ_CP094970.1"/>
</dbReference>
<sequence>MPMLDVTDETLVVATPEQVREVLCEESFWEDRLPGVRLRCIDDRDELGKRWSVHGAMRGSAEVWLEPWLDAVVVHVFWQVDLADGHRPSARVRRRYAVDLKAHVAAVKDRLEAGRAPGTPRAGQAGE</sequence>
<protein>
    <recommendedName>
        <fullName evidence="3">Polyketide cyclase / dehydrase and lipid transport</fullName>
    </recommendedName>
</protein>